<dbReference type="Proteomes" id="UP001431209">
    <property type="component" value="Unassembled WGS sequence"/>
</dbReference>
<accession>A0AAW2YWK0</accession>
<dbReference type="InterPro" id="IPR005061">
    <property type="entry name" value="Ist1"/>
</dbReference>
<evidence type="ECO:0000256" key="2">
    <source>
        <dbReference type="SAM" id="MobiDB-lite"/>
    </source>
</evidence>
<dbReference type="PANTHER" id="PTHR12161:SF5">
    <property type="entry name" value="IST1 HOMOLOG"/>
    <property type="match status" value="1"/>
</dbReference>
<comment type="similarity">
    <text evidence="1">Belongs to the IST1 family.</text>
</comment>
<evidence type="ECO:0000256" key="1">
    <source>
        <dbReference type="ARBA" id="ARBA00005536"/>
    </source>
</evidence>
<name>A0AAW2YWK0_9EUKA</name>
<protein>
    <submittedName>
        <fullName evidence="3">Uncharacterized protein</fullName>
    </submittedName>
</protein>
<dbReference type="Pfam" id="PF03398">
    <property type="entry name" value="Ist1"/>
    <property type="match status" value="1"/>
</dbReference>
<comment type="caution">
    <text evidence="3">The sequence shown here is derived from an EMBL/GenBank/DDBJ whole genome shotgun (WGS) entry which is preliminary data.</text>
</comment>
<evidence type="ECO:0000313" key="3">
    <source>
        <dbReference type="EMBL" id="KAL0481848.1"/>
    </source>
</evidence>
<dbReference type="AlphaFoldDB" id="A0AAW2YWK0"/>
<dbReference type="PANTHER" id="PTHR12161">
    <property type="entry name" value="IST1 FAMILY MEMBER"/>
    <property type="match status" value="1"/>
</dbReference>
<organism evidence="3 4">
    <name type="scientific">Acrasis kona</name>
    <dbReference type="NCBI Taxonomy" id="1008807"/>
    <lineage>
        <taxon>Eukaryota</taxon>
        <taxon>Discoba</taxon>
        <taxon>Heterolobosea</taxon>
        <taxon>Tetramitia</taxon>
        <taxon>Eutetramitia</taxon>
        <taxon>Acrasidae</taxon>
        <taxon>Acrasis</taxon>
    </lineage>
</organism>
<feature type="compositionally biased region" description="Polar residues" evidence="2">
    <location>
        <begin position="455"/>
        <end position="464"/>
    </location>
</feature>
<evidence type="ECO:0000313" key="4">
    <source>
        <dbReference type="Proteomes" id="UP001431209"/>
    </source>
</evidence>
<proteinExistence type="inferred from homology"/>
<dbReference type="GO" id="GO:0015031">
    <property type="term" value="P:protein transport"/>
    <property type="evidence" value="ECO:0007669"/>
    <property type="project" value="InterPro"/>
</dbReference>
<reference evidence="3 4" key="1">
    <citation type="submission" date="2024-03" db="EMBL/GenBank/DDBJ databases">
        <title>The Acrasis kona genome and developmental transcriptomes reveal deep origins of eukaryotic multicellular pathways.</title>
        <authorList>
            <person name="Sheikh S."/>
            <person name="Fu C.-J."/>
            <person name="Brown M.W."/>
            <person name="Baldauf S.L."/>
        </authorList>
    </citation>
    <scope>NUCLEOTIDE SEQUENCE [LARGE SCALE GENOMIC DNA]</scope>
    <source>
        <strain evidence="3 4">ATCC MYA-3509</strain>
    </source>
</reference>
<dbReference type="Gene3D" id="1.20.1260.60">
    <property type="entry name" value="Vacuolar protein sorting-associated protein Ist1"/>
    <property type="match status" value="1"/>
</dbReference>
<dbReference type="InterPro" id="IPR042277">
    <property type="entry name" value="IST1-like"/>
</dbReference>
<dbReference type="EMBL" id="JAOPGA020000797">
    <property type="protein sequence ID" value="KAL0481848.1"/>
    <property type="molecule type" value="Genomic_DNA"/>
</dbReference>
<gene>
    <name evidence="3" type="ORF">AKO1_011344</name>
</gene>
<keyword evidence="4" id="KW-1185">Reference proteome</keyword>
<sequence>MDYVSGAAEWASGAVSGAIGYVWGSNEPEKFDIPNGGSVRMIDTCMIRSAHYKNKKSSEIKFEKVNVAQLLRENKHDAVRIKVESIIHDLNFLQAIDLMGPLLELLRARKYMLEQMTTCPYDIVEPVSTIIFAAKYLEIEEYQQMRSQFELKYGTDFIEKSSRDYELSVNEKIKQLLSSKITTAEIAKYVRLIAEENYVQLDHHWLPKEKPSQRAAIEPSAPSVYPISSTVPTENDFHIPSYQIDYAAYPVVTEDTPYVPHTYHMYQHHLQHSHYEPPPPTVPSSMEYTHHDTWSSNHAPPSNDVATAPPVVDVVEQLPPAKEEEAPKSSILNELEMRLAKVKTTSRVPTFEHFNEDPLLDEIDGVAEEFDLLSDNVNIQPEHFIDQNIPDNQHTDTYQEEHISHHDVIDQVPEDVTQTTQQQQPEFDYEKDRQDTISLFDQLQQQHVAYEEIDSSTLQQDTSPLTPPPAQVEDKDSLFDSLLSKHFE</sequence>
<feature type="region of interest" description="Disordered" evidence="2">
    <location>
        <begin position="453"/>
        <end position="479"/>
    </location>
</feature>